<dbReference type="InterPro" id="IPR015943">
    <property type="entry name" value="WD40/YVTN_repeat-like_dom_sf"/>
</dbReference>
<evidence type="ECO:0000256" key="6">
    <source>
        <dbReference type="ARBA" id="ARBA00023163"/>
    </source>
</evidence>
<evidence type="ECO:0000256" key="4">
    <source>
        <dbReference type="ARBA" id="ARBA00022574"/>
    </source>
</evidence>
<keyword evidence="3" id="KW-0698">rRNA processing</keyword>
<protein>
    <recommendedName>
        <fullName evidence="10">WD repeat-containing protein 75 second beta-propeller domain-containing protein</fullName>
    </recommendedName>
</protein>
<dbReference type="AlphaFoldDB" id="A0A2K1QFF1"/>
<organism evidence="11 12">
    <name type="scientific">Sphaceloma murrayae</name>
    <dbReference type="NCBI Taxonomy" id="2082308"/>
    <lineage>
        <taxon>Eukaryota</taxon>
        <taxon>Fungi</taxon>
        <taxon>Dikarya</taxon>
        <taxon>Ascomycota</taxon>
        <taxon>Pezizomycotina</taxon>
        <taxon>Dothideomycetes</taxon>
        <taxon>Dothideomycetidae</taxon>
        <taxon>Myriangiales</taxon>
        <taxon>Elsinoaceae</taxon>
        <taxon>Sphaceloma</taxon>
    </lineage>
</organism>
<dbReference type="PANTHER" id="PTHR44215:SF1">
    <property type="entry name" value="WD REPEAT-CONTAINING PROTEIN 75"/>
    <property type="match status" value="1"/>
</dbReference>
<evidence type="ECO:0000256" key="2">
    <source>
        <dbReference type="ARBA" id="ARBA00022517"/>
    </source>
</evidence>
<dbReference type="Gene3D" id="2.130.10.10">
    <property type="entry name" value="YVTN repeat-like/Quinoprotein amine dehydrogenase"/>
    <property type="match status" value="2"/>
</dbReference>
<dbReference type="GO" id="GO:0006364">
    <property type="term" value="P:rRNA processing"/>
    <property type="evidence" value="ECO:0007669"/>
    <property type="project" value="UniProtKB-KW"/>
</dbReference>
<feature type="compositionally biased region" description="Polar residues" evidence="9">
    <location>
        <begin position="68"/>
        <end position="79"/>
    </location>
</feature>
<dbReference type="GO" id="GO:2000234">
    <property type="term" value="P:positive regulation of rRNA processing"/>
    <property type="evidence" value="ECO:0007669"/>
    <property type="project" value="TreeGrafter"/>
</dbReference>
<dbReference type="OrthoDB" id="4096at2759"/>
<keyword evidence="4 8" id="KW-0853">WD repeat</keyword>
<dbReference type="EMBL" id="NKHZ01000094">
    <property type="protein sequence ID" value="PNS13767.1"/>
    <property type="molecule type" value="Genomic_DNA"/>
</dbReference>
<accession>A0A2K1QFF1</accession>
<proteinExistence type="predicted"/>
<keyword evidence="12" id="KW-1185">Reference proteome</keyword>
<gene>
    <name evidence="11" type="ORF">CAC42_3260</name>
</gene>
<keyword evidence="2" id="KW-0690">Ribosome biogenesis</keyword>
<dbReference type="GO" id="GO:0045943">
    <property type="term" value="P:positive regulation of transcription by RNA polymerase I"/>
    <property type="evidence" value="ECO:0007669"/>
    <property type="project" value="InterPro"/>
</dbReference>
<dbReference type="InterPro" id="IPR053826">
    <property type="entry name" value="WDR75"/>
</dbReference>
<evidence type="ECO:0000259" key="10">
    <source>
        <dbReference type="Pfam" id="PF23769"/>
    </source>
</evidence>
<name>A0A2K1QFF1_9PEZI</name>
<dbReference type="Pfam" id="PF23869">
    <property type="entry name" value="Beta-prop_WDR75_1st"/>
    <property type="match status" value="1"/>
</dbReference>
<dbReference type="InterPro" id="IPR057644">
    <property type="entry name" value="Beta-prop_WDR75_2nd"/>
</dbReference>
<feature type="domain" description="WD repeat-containing protein 75 second beta-propeller" evidence="10">
    <location>
        <begin position="583"/>
        <end position="731"/>
    </location>
</feature>
<dbReference type="SMART" id="SM00320">
    <property type="entry name" value="WD40"/>
    <property type="match status" value="2"/>
</dbReference>
<evidence type="ECO:0000256" key="8">
    <source>
        <dbReference type="PROSITE-ProRule" id="PRU00221"/>
    </source>
</evidence>
<dbReference type="STRING" id="2082308.A0A2K1QFF1"/>
<dbReference type="GO" id="GO:0032040">
    <property type="term" value="C:small-subunit processome"/>
    <property type="evidence" value="ECO:0007669"/>
    <property type="project" value="InterPro"/>
</dbReference>
<dbReference type="PANTHER" id="PTHR44215">
    <property type="entry name" value="WD REPEAT-CONTAINING PROTEIN 75"/>
    <property type="match status" value="1"/>
</dbReference>
<comment type="caution">
    <text evidence="11">The sequence shown here is derived from an EMBL/GenBank/DDBJ whole genome shotgun (WGS) entry which is preliminary data.</text>
</comment>
<sequence>MAQETVSDDSRKRKRSQKSRQGPVSSRKRRRANHDAESGAEETSGSEQGDAGINNQPVDQRSPDTSRKASQTLSKSAASTPKGLKLANPEGALPSHSVTPTLTAATRADDKQDLSLKTMEDGWTIRSAVGGRYLSLDPQFTADGNYLVAAKEHEVRLLSLEDSLVQNRIEAPVGSTVTGFAVSPTEPRRVYIGFSNPSRVEQWDWEDATSSTGSASISGSVISVSAAQVETSGEEIVYTLAGGADGNHIVRNGKSVFGTSGRVRDMAVFDNTCVCIGPGRLVVGTLHPDGGQEAMWQLNFDATCLAVRKHTTRPNQKKQNISFDLALGSRTGEIFVYENVIISASGVSSGPLPTPRILHWHRESVRAVKWSRDGNYLISGGRETVLCIWQLATGKRQFLPHLSAEIEQISVSPSGSSYALQLADNSIMVLSTSELKPVAHFPDIQTQLPAIASQKIDEPTPKSARTQDDDYRLAGAVHPVDRDCLLTAVPPSASTTSTSLTRQFLQSFSLSTQRHQYRQALTRNTLTDLNTGPNGLPIQPPDVSLIALTSDGKTMATVESWTPLVHDFAFLSQEEKLSRAAIQIRREVYLKFWNWDATQGRWALQTRISNPHPLESAVPGSALELVSDPTGTRFFTLGSDNTVRVWTPKSSDWVCKQHLTLSTPSNDSPGPATLCISPDASLVAVSIPESSISQIHLLSTSPLSRLCTLPSLPSPIHALVFHARYLIALSTTALHVFDIPTLEKKVEHALRVPAKAPLANRRRHLAVLQGGHIAIASPCLATKKTSRPEFNQDAAGEEREKRQPWTRVEVYHIEKSKRQFETRIRGLVMGLFAKGPDVLAVCSDGRVVEIKAPSSVGKGALDRIRERKVDEVEREEGRFEDGAAVGVEQDPRLAVVGDGDVEMGGGDAQDEDAGDRPVVRPEELASLFEGRGAGMQVRDMFEGVLGLFARRPVRV</sequence>
<evidence type="ECO:0000256" key="9">
    <source>
        <dbReference type="SAM" id="MobiDB-lite"/>
    </source>
</evidence>
<reference evidence="11 12" key="1">
    <citation type="submission" date="2017-06" db="EMBL/GenBank/DDBJ databases">
        <title>Draft genome sequence of a variant of Elsinoe murrayae.</title>
        <authorList>
            <person name="Cheng Q."/>
        </authorList>
    </citation>
    <scope>NUCLEOTIDE SEQUENCE [LARGE SCALE GENOMIC DNA]</scope>
    <source>
        <strain evidence="11 12">CQ-2017a</strain>
    </source>
</reference>
<dbReference type="PROSITE" id="PS50294">
    <property type="entry name" value="WD_REPEATS_REGION"/>
    <property type="match status" value="1"/>
</dbReference>
<dbReference type="SUPFAM" id="SSF69322">
    <property type="entry name" value="Tricorn protease domain 2"/>
    <property type="match status" value="1"/>
</dbReference>
<dbReference type="InterPro" id="IPR001680">
    <property type="entry name" value="WD40_rpt"/>
</dbReference>
<evidence type="ECO:0000313" key="11">
    <source>
        <dbReference type="EMBL" id="PNS13767.1"/>
    </source>
</evidence>
<keyword evidence="5" id="KW-0677">Repeat</keyword>
<dbReference type="InParanoid" id="A0A2K1QFF1"/>
<evidence type="ECO:0000256" key="1">
    <source>
        <dbReference type="ARBA" id="ARBA00004604"/>
    </source>
</evidence>
<dbReference type="Proteomes" id="UP000243797">
    <property type="component" value="Unassembled WGS sequence"/>
</dbReference>
<evidence type="ECO:0000256" key="5">
    <source>
        <dbReference type="ARBA" id="ARBA00022737"/>
    </source>
</evidence>
<dbReference type="GO" id="GO:0003723">
    <property type="term" value="F:RNA binding"/>
    <property type="evidence" value="ECO:0007669"/>
    <property type="project" value="InterPro"/>
</dbReference>
<keyword evidence="6" id="KW-0804">Transcription</keyword>
<evidence type="ECO:0000256" key="7">
    <source>
        <dbReference type="ARBA" id="ARBA00023242"/>
    </source>
</evidence>
<evidence type="ECO:0000313" key="12">
    <source>
        <dbReference type="Proteomes" id="UP000243797"/>
    </source>
</evidence>
<comment type="subcellular location">
    <subcellularLocation>
        <location evidence="1">Nucleus</location>
        <location evidence="1">Nucleolus</location>
    </subcellularLocation>
</comment>
<feature type="region of interest" description="Disordered" evidence="9">
    <location>
        <begin position="1"/>
        <end position="106"/>
    </location>
</feature>
<keyword evidence="7" id="KW-0539">Nucleus</keyword>
<dbReference type="SUPFAM" id="SSF82171">
    <property type="entry name" value="DPP6 N-terminal domain-like"/>
    <property type="match status" value="1"/>
</dbReference>
<evidence type="ECO:0000256" key="3">
    <source>
        <dbReference type="ARBA" id="ARBA00022552"/>
    </source>
</evidence>
<feature type="repeat" description="WD" evidence="8">
    <location>
        <begin position="358"/>
        <end position="399"/>
    </location>
</feature>
<dbReference type="PROSITE" id="PS50082">
    <property type="entry name" value="WD_REPEATS_2"/>
    <property type="match status" value="1"/>
</dbReference>
<dbReference type="Pfam" id="PF23769">
    <property type="entry name" value="Beta-prop_WDR75_2nd"/>
    <property type="match status" value="1"/>
</dbReference>